<comment type="caution">
    <text evidence="2">The sequence shown here is derived from an EMBL/GenBank/DDBJ whole genome shotgun (WGS) entry which is preliminary data.</text>
</comment>
<dbReference type="EMBL" id="NEVH01014841">
    <property type="protein sequence ID" value="PNF27476.1"/>
    <property type="molecule type" value="Genomic_DNA"/>
</dbReference>
<dbReference type="InterPro" id="IPR022075">
    <property type="entry name" value="Symplekin_C"/>
</dbReference>
<sequence length="158" mass="18265">MQHLMELNPLPTLLMRTVIQSLSLYPWLIGFVMNILQRLILKQVWKQKKVWEGFIKCCQRTKPQSFQVLLQLPPAQLSDVLATSPDLQQPLLSHVMAFTENQRAHIPQSIMDVLLGNKRPHLEEYDVRMEAMSPSELTIDIRDEPEEIRSEPAPPGMD</sequence>
<organism evidence="2 3">
    <name type="scientific">Cryptotermes secundus</name>
    <dbReference type="NCBI Taxonomy" id="105785"/>
    <lineage>
        <taxon>Eukaryota</taxon>
        <taxon>Metazoa</taxon>
        <taxon>Ecdysozoa</taxon>
        <taxon>Arthropoda</taxon>
        <taxon>Hexapoda</taxon>
        <taxon>Insecta</taxon>
        <taxon>Pterygota</taxon>
        <taxon>Neoptera</taxon>
        <taxon>Polyneoptera</taxon>
        <taxon>Dictyoptera</taxon>
        <taxon>Blattodea</taxon>
        <taxon>Blattoidea</taxon>
        <taxon>Termitoidae</taxon>
        <taxon>Kalotermitidae</taxon>
        <taxon>Cryptotermitinae</taxon>
        <taxon>Cryptotermes</taxon>
    </lineage>
</organism>
<dbReference type="OrthoDB" id="331600at2759"/>
<evidence type="ECO:0000259" key="1">
    <source>
        <dbReference type="Pfam" id="PF12295"/>
    </source>
</evidence>
<dbReference type="AlphaFoldDB" id="A0A2J7QFV0"/>
<protein>
    <recommendedName>
        <fullName evidence="1">Symplekin C-terminal domain-containing protein</fullName>
    </recommendedName>
</protein>
<evidence type="ECO:0000313" key="3">
    <source>
        <dbReference type="Proteomes" id="UP000235965"/>
    </source>
</evidence>
<dbReference type="InterPro" id="IPR021850">
    <property type="entry name" value="Symplekin/Pta1"/>
</dbReference>
<dbReference type="GO" id="GO:0005847">
    <property type="term" value="C:mRNA cleavage and polyadenylation specificity factor complex"/>
    <property type="evidence" value="ECO:0007669"/>
    <property type="project" value="TreeGrafter"/>
</dbReference>
<name>A0A2J7QFV0_9NEOP</name>
<keyword evidence="3" id="KW-1185">Reference proteome</keyword>
<dbReference type="PANTHER" id="PTHR15245">
    <property type="entry name" value="SYMPLEKIN-RELATED"/>
    <property type="match status" value="1"/>
</dbReference>
<feature type="domain" description="Symplekin C-terminal" evidence="1">
    <location>
        <begin position="1"/>
        <end position="82"/>
    </location>
</feature>
<dbReference type="PANTHER" id="PTHR15245:SF20">
    <property type="entry name" value="SYMPLEKIN"/>
    <property type="match status" value="1"/>
</dbReference>
<proteinExistence type="predicted"/>
<dbReference type="Pfam" id="PF12295">
    <property type="entry name" value="Symplekin_C"/>
    <property type="match status" value="1"/>
</dbReference>
<evidence type="ECO:0000313" key="2">
    <source>
        <dbReference type="EMBL" id="PNF27476.1"/>
    </source>
</evidence>
<reference evidence="2 3" key="1">
    <citation type="submission" date="2017-12" db="EMBL/GenBank/DDBJ databases">
        <title>Hemimetabolous genomes reveal molecular basis of termite eusociality.</title>
        <authorList>
            <person name="Harrison M.C."/>
            <person name="Jongepier E."/>
            <person name="Robertson H.M."/>
            <person name="Arning N."/>
            <person name="Bitard-Feildel T."/>
            <person name="Chao H."/>
            <person name="Childers C.P."/>
            <person name="Dinh H."/>
            <person name="Doddapaneni H."/>
            <person name="Dugan S."/>
            <person name="Gowin J."/>
            <person name="Greiner C."/>
            <person name="Han Y."/>
            <person name="Hu H."/>
            <person name="Hughes D.S.T."/>
            <person name="Huylmans A.-K."/>
            <person name="Kemena C."/>
            <person name="Kremer L.P.M."/>
            <person name="Lee S.L."/>
            <person name="Lopez-Ezquerra A."/>
            <person name="Mallet L."/>
            <person name="Monroy-Kuhn J.M."/>
            <person name="Moser A."/>
            <person name="Murali S.C."/>
            <person name="Muzny D.M."/>
            <person name="Otani S."/>
            <person name="Piulachs M.-D."/>
            <person name="Poelchau M."/>
            <person name="Qu J."/>
            <person name="Schaub F."/>
            <person name="Wada-Katsumata A."/>
            <person name="Worley K.C."/>
            <person name="Xie Q."/>
            <person name="Ylla G."/>
            <person name="Poulsen M."/>
            <person name="Gibbs R.A."/>
            <person name="Schal C."/>
            <person name="Richards S."/>
            <person name="Belles X."/>
            <person name="Korb J."/>
            <person name="Bornberg-Bauer E."/>
        </authorList>
    </citation>
    <scope>NUCLEOTIDE SEQUENCE [LARGE SCALE GENOMIC DNA]</scope>
    <source>
        <tissue evidence="2">Whole body</tissue>
    </source>
</reference>
<accession>A0A2J7QFV0</accession>
<gene>
    <name evidence="2" type="ORF">B7P43_G08978</name>
</gene>
<dbReference type="Proteomes" id="UP000235965">
    <property type="component" value="Unassembled WGS sequence"/>
</dbReference>